<dbReference type="GO" id="GO:0003676">
    <property type="term" value="F:nucleic acid binding"/>
    <property type="evidence" value="ECO:0007669"/>
    <property type="project" value="InterPro"/>
</dbReference>
<dbReference type="Proteomes" id="UP001234989">
    <property type="component" value="Chromosome 3"/>
</dbReference>
<dbReference type="AlphaFoldDB" id="A0AAF0TN36"/>
<dbReference type="InterPro" id="IPR036397">
    <property type="entry name" value="RNaseH_sf"/>
</dbReference>
<dbReference type="PANTHER" id="PTHR47723:SF24">
    <property type="entry name" value="RNASE H TYPE-1 DOMAIN-CONTAINING PROTEIN"/>
    <property type="match status" value="1"/>
</dbReference>
<dbReference type="InterPro" id="IPR053151">
    <property type="entry name" value="RNase_H-like"/>
</dbReference>
<dbReference type="CDD" id="cd06222">
    <property type="entry name" value="RNase_H_like"/>
    <property type="match status" value="1"/>
</dbReference>
<protein>
    <recommendedName>
        <fullName evidence="1">RNase H type-1 domain-containing protein</fullName>
    </recommendedName>
</protein>
<dbReference type="SUPFAM" id="SSF53098">
    <property type="entry name" value="Ribonuclease H-like"/>
    <property type="match status" value="1"/>
</dbReference>
<dbReference type="GO" id="GO:0004523">
    <property type="term" value="F:RNA-DNA hybrid ribonuclease activity"/>
    <property type="evidence" value="ECO:0007669"/>
    <property type="project" value="InterPro"/>
</dbReference>
<sequence length="95" mass="11342">MQYYKRKSFEKIILETDSLTIKNILTRQWKIPWDYAEKIEEIQKIITRKQVNIKHIFREANSLADYLANLEIEQAGTIHAHNFYDLSSRGRKSSI</sequence>
<dbReference type="PANTHER" id="PTHR47723">
    <property type="entry name" value="OS05G0353850 PROTEIN"/>
    <property type="match status" value="1"/>
</dbReference>
<name>A0AAF0TN36_SOLVR</name>
<dbReference type="Gene3D" id="3.30.420.10">
    <property type="entry name" value="Ribonuclease H-like superfamily/Ribonuclease H"/>
    <property type="match status" value="1"/>
</dbReference>
<evidence type="ECO:0000313" key="3">
    <source>
        <dbReference type="Proteomes" id="UP001234989"/>
    </source>
</evidence>
<keyword evidence="3" id="KW-1185">Reference proteome</keyword>
<proteinExistence type="predicted"/>
<evidence type="ECO:0000259" key="1">
    <source>
        <dbReference type="Pfam" id="PF13456"/>
    </source>
</evidence>
<accession>A0AAF0TN36</accession>
<reference evidence="2" key="1">
    <citation type="submission" date="2023-08" db="EMBL/GenBank/DDBJ databases">
        <title>A de novo genome assembly of Solanum verrucosum Schlechtendal, a Mexican diploid species geographically isolated from the other diploid A-genome species in potato relatives.</title>
        <authorList>
            <person name="Hosaka K."/>
        </authorList>
    </citation>
    <scope>NUCLEOTIDE SEQUENCE</scope>
    <source>
        <tissue evidence="2">Young leaves</tissue>
    </source>
</reference>
<gene>
    <name evidence="2" type="ORF">MTR67_012685</name>
</gene>
<dbReference type="InterPro" id="IPR002156">
    <property type="entry name" value="RNaseH_domain"/>
</dbReference>
<organism evidence="2 3">
    <name type="scientific">Solanum verrucosum</name>
    <dbReference type="NCBI Taxonomy" id="315347"/>
    <lineage>
        <taxon>Eukaryota</taxon>
        <taxon>Viridiplantae</taxon>
        <taxon>Streptophyta</taxon>
        <taxon>Embryophyta</taxon>
        <taxon>Tracheophyta</taxon>
        <taxon>Spermatophyta</taxon>
        <taxon>Magnoliopsida</taxon>
        <taxon>eudicotyledons</taxon>
        <taxon>Gunneridae</taxon>
        <taxon>Pentapetalae</taxon>
        <taxon>asterids</taxon>
        <taxon>lamiids</taxon>
        <taxon>Solanales</taxon>
        <taxon>Solanaceae</taxon>
        <taxon>Solanoideae</taxon>
        <taxon>Solaneae</taxon>
        <taxon>Solanum</taxon>
    </lineage>
</organism>
<dbReference type="InterPro" id="IPR012337">
    <property type="entry name" value="RNaseH-like_sf"/>
</dbReference>
<dbReference type="Pfam" id="PF13456">
    <property type="entry name" value="RVT_3"/>
    <property type="match status" value="1"/>
</dbReference>
<evidence type="ECO:0000313" key="2">
    <source>
        <dbReference type="EMBL" id="WMV19300.1"/>
    </source>
</evidence>
<dbReference type="EMBL" id="CP133614">
    <property type="protein sequence ID" value="WMV19300.1"/>
    <property type="molecule type" value="Genomic_DNA"/>
</dbReference>
<feature type="domain" description="RNase H type-1" evidence="1">
    <location>
        <begin position="7"/>
        <end position="69"/>
    </location>
</feature>
<dbReference type="InterPro" id="IPR044730">
    <property type="entry name" value="RNase_H-like_dom_plant"/>
</dbReference>